<feature type="compositionally biased region" description="Basic and acidic residues" evidence="8">
    <location>
        <begin position="525"/>
        <end position="534"/>
    </location>
</feature>
<feature type="transmembrane region" description="Helical" evidence="9">
    <location>
        <begin position="411"/>
        <end position="430"/>
    </location>
</feature>
<dbReference type="PANTHER" id="PTHR23501">
    <property type="entry name" value="MAJOR FACILITATOR SUPERFAMILY"/>
    <property type="match status" value="1"/>
</dbReference>
<keyword evidence="12" id="KW-1185">Reference proteome</keyword>
<evidence type="ECO:0000256" key="6">
    <source>
        <dbReference type="ARBA" id="ARBA00022989"/>
    </source>
</evidence>
<feature type="transmembrane region" description="Helical" evidence="9">
    <location>
        <begin position="150"/>
        <end position="171"/>
    </location>
</feature>
<dbReference type="NCBIfam" id="TIGR00711">
    <property type="entry name" value="efflux_EmrB"/>
    <property type="match status" value="1"/>
</dbReference>
<dbReference type="PROSITE" id="PS50850">
    <property type="entry name" value="MFS"/>
    <property type="match status" value="1"/>
</dbReference>
<dbReference type="InterPro" id="IPR011701">
    <property type="entry name" value="MFS"/>
</dbReference>
<feature type="transmembrane region" description="Helical" evidence="9">
    <location>
        <begin position="90"/>
        <end position="108"/>
    </location>
</feature>
<feature type="transmembrane region" description="Helical" evidence="9">
    <location>
        <begin position="58"/>
        <end position="78"/>
    </location>
</feature>
<evidence type="ECO:0000259" key="10">
    <source>
        <dbReference type="PROSITE" id="PS50850"/>
    </source>
</evidence>
<comment type="similarity">
    <text evidence="2">Belongs to the major facilitator superfamily. TCR/Tet family.</text>
</comment>
<dbReference type="AlphaFoldDB" id="A0A7Z0D1Y9"/>
<evidence type="ECO:0000256" key="1">
    <source>
        <dbReference type="ARBA" id="ARBA00004651"/>
    </source>
</evidence>
<feature type="transmembrane region" description="Helical" evidence="9">
    <location>
        <begin position="114"/>
        <end position="138"/>
    </location>
</feature>
<organism evidence="11 12">
    <name type="scientific">Spelaeicoccus albus</name>
    <dbReference type="NCBI Taxonomy" id="1280376"/>
    <lineage>
        <taxon>Bacteria</taxon>
        <taxon>Bacillati</taxon>
        <taxon>Actinomycetota</taxon>
        <taxon>Actinomycetes</taxon>
        <taxon>Micrococcales</taxon>
        <taxon>Brevibacteriaceae</taxon>
        <taxon>Spelaeicoccus</taxon>
    </lineage>
</organism>
<feature type="transmembrane region" description="Helical" evidence="9">
    <location>
        <begin position="209"/>
        <end position="229"/>
    </location>
</feature>
<dbReference type="Gene3D" id="1.20.1720.10">
    <property type="entry name" value="Multidrug resistance protein D"/>
    <property type="match status" value="1"/>
</dbReference>
<evidence type="ECO:0000256" key="4">
    <source>
        <dbReference type="ARBA" id="ARBA00022475"/>
    </source>
</evidence>
<reference evidence="11 12" key="1">
    <citation type="submission" date="2020-07" db="EMBL/GenBank/DDBJ databases">
        <title>Sequencing the genomes of 1000 actinobacteria strains.</title>
        <authorList>
            <person name="Klenk H.-P."/>
        </authorList>
    </citation>
    <scope>NUCLEOTIDE SEQUENCE [LARGE SCALE GENOMIC DNA]</scope>
    <source>
        <strain evidence="11 12">DSM 26341</strain>
    </source>
</reference>
<feature type="transmembrane region" description="Helical" evidence="9">
    <location>
        <begin position="21"/>
        <end position="46"/>
    </location>
</feature>
<keyword evidence="7 9" id="KW-0472">Membrane</keyword>
<dbReference type="GO" id="GO:0005886">
    <property type="term" value="C:plasma membrane"/>
    <property type="evidence" value="ECO:0007669"/>
    <property type="project" value="UniProtKB-SubCell"/>
</dbReference>
<evidence type="ECO:0000256" key="3">
    <source>
        <dbReference type="ARBA" id="ARBA00022448"/>
    </source>
</evidence>
<dbReference type="PRINTS" id="PR01036">
    <property type="entry name" value="TCRTETB"/>
</dbReference>
<feature type="transmembrane region" description="Helical" evidence="9">
    <location>
        <begin position="341"/>
        <end position="360"/>
    </location>
</feature>
<sequence length="563" mass="59859">MTSTKPQEPESTSQAIPRKRLITIFIGLILGILMAALDQTIVATALPTIAGQLDGLELISWIITAYLLGQAVAMPLYGKVGDYIGRRNSFHLAILIFLGGSIVAGLSQSMEMLIVFRAVQGIGAGGLMIGAQTIMAAIVNPRERAKYMSVMGPMIGVATVLGPLLGGYLTQHVNWRWIFYINVPIGAAALIVTAITLKLPREATSKKVDYWGSLFMAAAITCLMLMLTWGGRRYDWTSPTILWLIAGAVVFTPVWLWIEHKTSEPILPLHLFRDPVFKINAPLAFILGVAMFGAVSYLPTYLQLSRGASATTSGLLMLPLMGGLMAAAVTTGQLISRTGRYKVFPIVGTALAAVGMYLLSLMDASTGEWVSGFYMAILGFGIGLIMPTLVLTVQNSVAHHDVGPATAGVNFFRQVGASFGTALIGSLFVGRLTDELAKNMPAGAASKIGQHATGITPDELAKLPVSLAHDVVISYADALIPLYRYLVPLLVVGFILVWFIKEIPLTLTRGGPPRPGDDAPSSAHESAHAADRVHHGAHAADVPPDLKPHGNHSAGATNTDPAG</sequence>
<dbReference type="InterPro" id="IPR004638">
    <property type="entry name" value="EmrB-like"/>
</dbReference>
<evidence type="ECO:0000256" key="9">
    <source>
        <dbReference type="SAM" id="Phobius"/>
    </source>
</evidence>
<evidence type="ECO:0000256" key="8">
    <source>
        <dbReference type="SAM" id="MobiDB-lite"/>
    </source>
</evidence>
<keyword evidence="6 9" id="KW-1133">Transmembrane helix</keyword>
<evidence type="ECO:0000256" key="7">
    <source>
        <dbReference type="ARBA" id="ARBA00023136"/>
    </source>
</evidence>
<feature type="transmembrane region" description="Helical" evidence="9">
    <location>
        <begin position="279"/>
        <end position="298"/>
    </location>
</feature>
<dbReference type="EMBL" id="JACBZP010000001">
    <property type="protein sequence ID" value="NYI67257.1"/>
    <property type="molecule type" value="Genomic_DNA"/>
</dbReference>
<feature type="compositionally biased region" description="Polar residues" evidence="8">
    <location>
        <begin position="554"/>
        <end position="563"/>
    </location>
</feature>
<dbReference type="CDD" id="cd17502">
    <property type="entry name" value="MFS_Azr1_MDR_like"/>
    <property type="match status" value="1"/>
</dbReference>
<feature type="region of interest" description="Disordered" evidence="8">
    <location>
        <begin position="509"/>
        <end position="563"/>
    </location>
</feature>
<protein>
    <submittedName>
        <fullName evidence="11">EmrB/QacA subfamily drug resistance transporter</fullName>
    </submittedName>
</protein>
<dbReference type="InterPro" id="IPR036259">
    <property type="entry name" value="MFS_trans_sf"/>
</dbReference>
<dbReference type="SUPFAM" id="SSF103473">
    <property type="entry name" value="MFS general substrate transporter"/>
    <property type="match status" value="1"/>
</dbReference>
<dbReference type="InterPro" id="IPR020846">
    <property type="entry name" value="MFS_dom"/>
</dbReference>
<accession>A0A7Z0D1Y9</accession>
<dbReference type="Gene3D" id="1.20.1250.20">
    <property type="entry name" value="MFS general substrate transporter like domains"/>
    <property type="match status" value="1"/>
</dbReference>
<proteinExistence type="inferred from homology"/>
<dbReference type="FunFam" id="1.20.1720.10:FF:000004">
    <property type="entry name" value="EmrB/QacA family drug resistance transporter"/>
    <property type="match status" value="1"/>
</dbReference>
<keyword evidence="5 9" id="KW-0812">Transmembrane</keyword>
<evidence type="ECO:0000256" key="2">
    <source>
        <dbReference type="ARBA" id="ARBA00007520"/>
    </source>
</evidence>
<evidence type="ECO:0000256" key="5">
    <source>
        <dbReference type="ARBA" id="ARBA00022692"/>
    </source>
</evidence>
<comment type="caution">
    <text evidence="11">The sequence shown here is derived from an EMBL/GenBank/DDBJ whole genome shotgun (WGS) entry which is preliminary data.</text>
</comment>
<evidence type="ECO:0000313" key="11">
    <source>
        <dbReference type="EMBL" id="NYI67257.1"/>
    </source>
</evidence>
<dbReference type="RefSeq" id="WP_179427107.1">
    <property type="nucleotide sequence ID" value="NZ_JACBZP010000001.1"/>
</dbReference>
<comment type="subcellular location">
    <subcellularLocation>
        <location evidence="1">Cell membrane</location>
        <topology evidence="1">Multi-pass membrane protein</topology>
    </subcellularLocation>
</comment>
<dbReference type="Proteomes" id="UP000539111">
    <property type="component" value="Unassembled WGS sequence"/>
</dbReference>
<gene>
    <name evidence="11" type="ORF">BJY26_001563</name>
</gene>
<dbReference type="PANTHER" id="PTHR23501:SF197">
    <property type="entry name" value="COMD"/>
    <property type="match status" value="1"/>
</dbReference>
<keyword evidence="4" id="KW-1003">Cell membrane</keyword>
<dbReference type="Pfam" id="PF07690">
    <property type="entry name" value="MFS_1"/>
    <property type="match status" value="1"/>
</dbReference>
<name>A0A7Z0D1Y9_9MICO</name>
<feature type="transmembrane region" description="Helical" evidence="9">
    <location>
        <begin position="241"/>
        <end position="258"/>
    </location>
</feature>
<dbReference type="GO" id="GO:0022857">
    <property type="term" value="F:transmembrane transporter activity"/>
    <property type="evidence" value="ECO:0007669"/>
    <property type="project" value="InterPro"/>
</dbReference>
<feature type="domain" description="Major facilitator superfamily (MFS) profile" evidence="10">
    <location>
        <begin position="24"/>
        <end position="505"/>
    </location>
</feature>
<feature type="transmembrane region" description="Helical" evidence="9">
    <location>
        <begin position="372"/>
        <end position="391"/>
    </location>
</feature>
<feature type="transmembrane region" description="Helical" evidence="9">
    <location>
        <begin position="177"/>
        <end position="197"/>
    </location>
</feature>
<feature type="transmembrane region" description="Helical" evidence="9">
    <location>
        <begin position="310"/>
        <end position="329"/>
    </location>
</feature>
<evidence type="ECO:0000313" key="12">
    <source>
        <dbReference type="Proteomes" id="UP000539111"/>
    </source>
</evidence>
<feature type="transmembrane region" description="Helical" evidence="9">
    <location>
        <begin position="482"/>
        <end position="500"/>
    </location>
</feature>
<keyword evidence="3" id="KW-0813">Transport</keyword>